<sequence length="41" mass="4691">MFLCHALHRKTVILHILGDVPLDLRLDFLGSAVCDQRRVFA</sequence>
<proteinExistence type="predicted"/>
<dbReference type="EMBL" id="VSSQ01134776">
    <property type="protein sequence ID" value="MPN60043.1"/>
    <property type="molecule type" value="Genomic_DNA"/>
</dbReference>
<organism evidence="1">
    <name type="scientific">bioreactor metagenome</name>
    <dbReference type="NCBI Taxonomy" id="1076179"/>
    <lineage>
        <taxon>unclassified sequences</taxon>
        <taxon>metagenomes</taxon>
        <taxon>ecological metagenomes</taxon>
    </lineage>
</organism>
<protein>
    <submittedName>
        <fullName evidence="1">Uncharacterized protein</fullName>
    </submittedName>
</protein>
<gene>
    <name evidence="1" type="ORF">SDC9_207766</name>
</gene>
<name>A0A645JK85_9ZZZZ</name>
<dbReference type="AlphaFoldDB" id="A0A645JK85"/>
<accession>A0A645JK85</accession>
<reference evidence="1" key="1">
    <citation type="submission" date="2019-08" db="EMBL/GenBank/DDBJ databases">
        <authorList>
            <person name="Kucharzyk K."/>
            <person name="Murdoch R.W."/>
            <person name="Higgins S."/>
            <person name="Loffler F."/>
        </authorList>
    </citation>
    <scope>NUCLEOTIDE SEQUENCE</scope>
</reference>
<comment type="caution">
    <text evidence="1">The sequence shown here is derived from an EMBL/GenBank/DDBJ whole genome shotgun (WGS) entry which is preliminary data.</text>
</comment>
<evidence type="ECO:0000313" key="1">
    <source>
        <dbReference type="EMBL" id="MPN60043.1"/>
    </source>
</evidence>